<keyword evidence="1" id="KW-1133">Transmembrane helix</keyword>
<feature type="transmembrane region" description="Helical" evidence="1">
    <location>
        <begin position="40"/>
        <end position="58"/>
    </location>
</feature>
<evidence type="ECO:0000313" key="3">
    <source>
        <dbReference type="Proteomes" id="UP000053593"/>
    </source>
</evidence>
<accession>A0A0D0BPM3</accession>
<dbReference type="Proteomes" id="UP000053593">
    <property type="component" value="Unassembled WGS sequence"/>
</dbReference>
<proteinExistence type="predicted"/>
<keyword evidence="1" id="KW-0812">Transmembrane</keyword>
<dbReference type="EMBL" id="KN834861">
    <property type="protein sequence ID" value="KIK51539.1"/>
    <property type="molecule type" value="Genomic_DNA"/>
</dbReference>
<organism evidence="2 3">
    <name type="scientific">Collybiopsis luxurians FD-317 M1</name>
    <dbReference type="NCBI Taxonomy" id="944289"/>
    <lineage>
        <taxon>Eukaryota</taxon>
        <taxon>Fungi</taxon>
        <taxon>Dikarya</taxon>
        <taxon>Basidiomycota</taxon>
        <taxon>Agaricomycotina</taxon>
        <taxon>Agaricomycetes</taxon>
        <taxon>Agaricomycetidae</taxon>
        <taxon>Agaricales</taxon>
        <taxon>Marasmiineae</taxon>
        <taxon>Omphalotaceae</taxon>
        <taxon>Collybiopsis</taxon>
        <taxon>Collybiopsis luxurians</taxon>
    </lineage>
</organism>
<reference evidence="2 3" key="1">
    <citation type="submission" date="2014-04" db="EMBL/GenBank/DDBJ databases">
        <title>Evolutionary Origins and Diversification of the Mycorrhizal Mutualists.</title>
        <authorList>
            <consortium name="DOE Joint Genome Institute"/>
            <consortium name="Mycorrhizal Genomics Consortium"/>
            <person name="Kohler A."/>
            <person name="Kuo A."/>
            <person name="Nagy L.G."/>
            <person name="Floudas D."/>
            <person name="Copeland A."/>
            <person name="Barry K.W."/>
            <person name="Cichocki N."/>
            <person name="Veneault-Fourrey C."/>
            <person name="LaButti K."/>
            <person name="Lindquist E.A."/>
            <person name="Lipzen A."/>
            <person name="Lundell T."/>
            <person name="Morin E."/>
            <person name="Murat C."/>
            <person name="Riley R."/>
            <person name="Ohm R."/>
            <person name="Sun H."/>
            <person name="Tunlid A."/>
            <person name="Henrissat B."/>
            <person name="Grigoriev I.V."/>
            <person name="Hibbett D.S."/>
            <person name="Martin F."/>
        </authorList>
    </citation>
    <scope>NUCLEOTIDE SEQUENCE [LARGE SCALE GENOMIC DNA]</scope>
    <source>
        <strain evidence="2 3">FD-317 M1</strain>
    </source>
</reference>
<protein>
    <submittedName>
        <fullName evidence="2">Uncharacterized protein</fullName>
    </submittedName>
</protein>
<gene>
    <name evidence="2" type="ORF">GYMLUDRAFT_981253</name>
</gene>
<dbReference type="HOGENOM" id="CLU_1482132_0_0_1"/>
<name>A0A0D0BPM3_9AGAR</name>
<keyword evidence="3" id="KW-1185">Reference proteome</keyword>
<dbReference type="AlphaFoldDB" id="A0A0D0BPM3"/>
<sequence length="182" mass="20836">MLNWVQSTAVYKSFQTPVARGPWQGQSTAGQGQSTKGHVGMLYVCLAALFGFNVLFIVDTEKTFKANRVTEENQWGFGQILPLLLLAIPIRDIWNAVQDAWEKKQKSQKKFERLFQRDARGELDLAPLQNLIWEGANPKKRMENIDGECETFLEMAAFYGKRELVELLLEFVLVKGKVQMCY</sequence>
<keyword evidence="1" id="KW-0472">Membrane</keyword>
<evidence type="ECO:0000256" key="1">
    <source>
        <dbReference type="SAM" id="Phobius"/>
    </source>
</evidence>
<evidence type="ECO:0000313" key="2">
    <source>
        <dbReference type="EMBL" id="KIK51539.1"/>
    </source>
</evidence>